<dbReference type="GO" id="GO:0005886">
    <property type="term" value="C:plasma membrane"/>
    <property type="evidence" value="ECO:0007669"/>
    <property type="project" value="UniProtKB-SubCell"/>
</dbReference>
<evidence type="ECO:0000313" key="8">
    <source>
        <dbReference type="EMBL" id="OGM42573.1"/>
    </source>
</evidence>
<feature type="transmembrane region" description="Helical" evidence="6">
    <location>
        <begin position="521"/>
        <end position="543"/>
    </location>
</feature>
<feature type="transmembrane region" description="Helical" evidence="6">
    <location>
        <begin position="389"/>
        <end position="408"/>
    </location>
</feature>
<feature type="transmembrane region" description="Helical" evidence="6">
    <location>
        <begin position="344"/>
        <end position="369"/>
    </location>
</feature>
<name>A0A1F7ZSZ5_9EURO</name>
<evidence type="ECO:0000259" key="7">
    <source>
        <dbReference type="PROSITE" id="PS50850"/>
    </source>
</evidence>
<dbReference type="AlphaFoldDB" id="A0A1F7ZSZ5"/>
<dbReference type="Pfam" id="PF07690">
    <property type="entry name" value="MFS_1"/>
    <property type="match status" value="1"/>
</dbReference>
<evidence type="ECO:0000313" key="9">
    <source>
        <dbReference type="Proteomes" id="UP000179179"/>
    </source>
</evidence>
<feature type="transmembrane region" description="Helical" evidence="6">
    <location>
        <begin position="428"/>
        <end position="447"/>
    </location>
</feature>
<proteinExistence type="inferred from homology"/>
<evidence type="ECO:0000256" key="6">
    <source>
        <dbReference type="SAM" id="Phobius"/>
    </source>
</evidence>
<dbReference type="Gene3D" id="1.20.1250.20">
    <property type="entry name" value="MFS general substrate transporter like domains"/>
    <property type="match status" value="1"/>
</dbReference>
<dbReference type="InterPro" id="IPR011701">
    <property type="entry name" value="MFS"/>
</dbReference>
<organism evidence="8 9">
    <name type="scientific">Aspergillus bombycis</name>
    <dbReference type="NCBI Taxonomy" id="109264"/>
    <lineage>
        <taxon>Eukaryota</taxon>
        <taxon>Fungi</taxon>
        <taxon>Dikarya</taxon>
        <taxon>Ascomycota</taxon>
        <taxon>Pezizomycotina</taxon>
        <taxon>Eurotiomycetes</taxon>
        <taxon>Eurotiomycetidae</taxon>
        <taxon>Eurotiales</taxon>
        <taxon>Aspergillaceae</taxon>
        <taxon>Aspergillus</taxon>
    </lineage>
</organism>
<dbReference type="Proteomes" id="UP000179179">
    <property type="component" value="Unassembled WGS sequence"/>
</dbReference>
<comment type="caution">
    <text evidence="8">The sequence shown here is derived from an EMBL/GenBank/DDBJ whole genome shotgun (WGS) entry which is preliminary data.</text>
</comment>
<dbReference type="GeneID" id="34451356"/>
<evidence type="ECO:0000256" key="2">
    <source>
        <dbReference type="ARBA" id="ARBA00008335"/>
    </source>
</evidence>
<dbReference type="EMBL" id="LYCR01000087">
    <property type="protein sequence ID" value="OGM42573.1"/>
    <property type="molecule type" value="Genomic_DNA"/>
</dbReference>
<feature type="transmembrane region" description="Helical" evidence="6">
    <location>
        <begin position="102"/>
        <end position="119"/>
    </location>
</feature>
<dbReference type="GO" id="GO:0022857">
    <property type="term" value="F:transmembrane transporter activity"/>
    <property type="evidence" value="ECO:0007669"/>
    <property type="project" value="InterPro"/>
</dbReference>
<evidence type="ECO:0000256" key="1">
    <source>
        <dbReference type="ARBA" id="ARBA00004651"/>
    </source>
</evidence>
<dbReference type="FunFam" id="1.20.1250.20:FF:000082">
    <property type="entry name" value="MFS multidrug transporter, putative"/>
    <property type="match status" value="1"/>
</dbReference>
<dbReference type="RefSeq" id="XP_022386290.1">
    <property type="nucleotide sequence ID" value="XM_022535095.1"/>
</dbReference>
<comment type="subcellular location">
    <subcellularLocation>
        <location evidence="1">Cell membrane</location>
        <topology evidence="1">Multi-pass membrane protein</topology>
    </subcellularLocation>
</comment>
<keyword evidence="3 6" id="KW-0812">Transmembrane</keyword>
<dbReference type="OrthoDB" id="6770063at2759"/>
<feature type="transmembrane region" description="Helical" evidence="6">
    <location>
        <begin position="231"/>
        <end position="251"/>
    </location>
</feature>
<dbReference type="InterPro" id="IPR036259">
    <property type="entry name" value="MFS_trans_sf"/>
</dbReference>
<keyword evidence="5 6" id="KW-0472">Membrane</keyword>
<evidence type="ECO:0000256" key="3">
    <source>
        <dbReference type="ARBA" id="ARBA00022692"/>
    </source>
</evidence>
<comment type="similarity">
    <text evidence="2">Belongs to the major facilitator superfamily.</text>
</comment>
<feature type="transmembrane region" description="Helical" evidence="6">
    <location>
        <begin position="139"/>
        <end position="157"/>
    </location>
</feature>
<dbReference type="PANTHER" id="PTHR23502:SF134">
    <property type="entry name" value="MAJOR FACILITATOR SUPERFAMILY (MFS) PROFILE DOMAIN-CONTAINING PROTEIN-RELATED"/>
    <property type="match status" value="1"/>
</dbReference>
<feature type="transmembrane region" description="Helical" evidence="6">
    <location>
        <begin position="257"/>
        <end position="277"/>
    </location>
</feature>
<feature type="transmembrane region" description="Helical" evidence="6">
    <location>
        <begin position="453"/>
        <end position="480"/>
    </location>
</feature>
<dbReference type="PROSITE" id="PS50850">
    <property type="entry name" value="MFS"/>
    <property type="match status" value="1"/>
</dbReference>
<evidence type="ECO:0000256" key="5">
    <source>
        <dbReference type="ARBA" id="ARBA00023136"/>
    </source>
</evidence>
<feature type="domain" description="Major facilitator superfamily (MFS) profile" evidence="7">
    <location>
        <begin position="103"/>
        <end position="548"/>
    </location>
</feature>
<sequence>MAASTDTAQMTTMLSCPCSSACELNSIGSFTIPRGASNDDIAAARRDFSQREIEDMIIELDTPLPCPTATLSCSAIQSALPSPPDVQKYASPLRWPKWRKSIVTWISCVVTCVACYSAGEMSPASAELTAEWGITLTTYNSAVTVFCIGFGVAPMILATCSEINGRKPVFIGSGIIFCASTVACGGTRVFAGLLIARLFQGIGASTFSTMVGGVISDIYSTEERNIPMAQFSSAALLGTGLAPLLSSVVVYHSTWRWVYYSHAIVSGFCVAVMFLFFRETRSTVLLRRKADALNRYYEELEHLGYYGVIFEGTSEVRRIRWRPKDEEQQYSFRQMMKVSCYRPFHMLVTEPVVFLFSLWLSFGWAVLYLQFSAVPLVFRTNHNFSTEQIGAVFTAMCCGVIIITVVSIYQERIANHFGLLPKTPEARLYFACLQAVLVPVGLFWFGWTSFPSIHWIFPTMAIGCSTMGIFSVYLAVFNYLADAYGPYASSAIAAQSFCRNLLGGIFPLITDTMFTNLGYPAASSLLGGIGAALTLVPWVLVFYGPTIRAKSRIASIMAT</sequence>
<keyword evidence="9" id="KW-1185">Reference proteome</keyword>
<evidence type="ECO:0000256" key="4">
    <source>
        <dbReference type="ARBA" id="ARBA00022989"/>
    </source>
</evidence>
<dbReference type="SUPFAM" id="SSF103473">
    <property type="entry name" value="MFS general substrate transporter"/>
    <property type="match status" value="1"/>
</dbReference>
<feature type="transmembrane region" description="Helical" evidence="6">
    <location>
        <begin position="487"/>
        <end position="509"/>
    </location>
</feature>
<gene>
    <name evidence="8" type="ORF">ABOM_007966</name>
</gene>
<dbReference type="PANTHER" id="PTHR23502">
    <property type="entry name" value="MAJOR FACILITATOR SUPERFAMILY"/>
    <property type="match status" value="1"/>
</dbReference>
<reference evidence="8 9" key="1">
    <citation type="journal article" date="2016" name="Genome Biol. Evol.">
        <title>Draft genome sequence of an aflatoxigenic Aspergillus species, A. bombycis.</title>
        <authorList>
            <person name="Moore G.G."/>
            <person name="Mack B.M."/>
            <person name="Beltz S.B."/>
            <person name="Gilbert M.K."/>
        </authorList>
    </citation>
    <scope>NUCLEOTIDE SEQUENCE [LARGE SCALE GENOMIC DNA]</scope>
    <source>
        <strain evidence="9">NRRL 26010</strain>
    </source>
</reference>
<feature type="transmembrane region" description="Helical" evidence="6">
    <location>
        <begin position="169"/>
        <end position="191"/>
    </location>
</feature>
<feature type="transmembrane region" description="Helical" evidence="6">
    <location>
        <begin position="197"/>
        <end position="219"/>
    </location>
</feature>
<keyword evidence="4 6" id="KW-1133">Transmembrane helix</keyword>
<dbReference type="InterPro" id="IPR020846">
    <property type="entry name" value="MFS_dom"/>
</dbReference>
<accession>A0A1F7ZSZ5</accession>
<protein>
    <recommendedName>
        <fullName evidence="7">Major facilitator superfamily (MFS) profile domain-containing protein</fullName>
    </recommendedName>
</protein>